<dbReference type="InterPro" id="IPR013177">
    <property type="entry name" value="Ribosomal_mS38_C"/>
</dbReference>
<evidence type="ECO:0000259" key="2">
    <source>
        <dbReference type="SMART" id="SM01155"/>
    </source>
</evidence>
<dbReference type="Proteomes" id="UP000887013">
    <property type="component" value="Unassembled WGS sequence"/>
</dbReference>
<organism evidence="3 4">
    <name type="scientific">Nephila pilipes</name>
    <name type="common">Giant wood spider</name>
    <name type="synonym">Nephila maculata</name>
    <dbReference type="NCBI Taxonomy" id="299642"/>
    <lineage>
        <taxon>Eukaryota</taxon>
        <taxon>Metazoa</taxon>
        <taxon>Ecdysozoa</taxon>
        <taxon>Arthropoda</taxon>
        <taxon>Chelicerata</taxon>
        <taxon>Arachnida</taxon>
        <taxon>Araneae</taxon>
        <taxon>Araneomorphae</taxon>
        <taxon>Entelegynae</taxon>
        <taxon>Araneoidea</taxon>
        <taxon>Nephilidae</taxon>
        <taxon>Nephila</taxon>
    </lineage>
</organism>
<dbReference type="AlphaFoldDB" id="A0A8X6P1E4"/>
<protein>
    <submittedName>
        <fullName evidence="3">DUF1713 domain-containing protein</fullName>
    </submittedName>
</protein>
<sequence>MKMFWRNLIVMALRQFALSCSKPLWSYLPIVKSNKILLVGKNSPKLLDSFSKCLENSSVKKKSVILTNFSLTVKEQNFNLFQTNNYIDFMTNNLHKKFYMPTCVVNRFQVYEDINTKNVLIDENFNQIKIIDPSPLERIVKRECVRMIRIRRRKMRKHKLKKLRKRMKFVFAKMKMKKELRKEQQFRVELLTQVEAADKFDAKAYVEDILRTLRNCPKPETEEELRERLRLRKKKNRYNTSFIRPRFDD</sequence>
<reference evidence="3" key="1">
    <citation type="submission" date="2020-08" db="EMBL/GenBank/DDBJ databases">
        <title>Multicomponent nature underlies the extraordinary mechanical properties of spider dragline silk.</title>
        <authorList>
            <person name="Kono N."/>
            <person name="Nakamura H."/>
            <person name="Mori M."/>
            <person name="Yoshida Y."/>
            <person name="Ohtoshi R."/>
            <person name="Malay A.D."/>
            <person name="Moran D.A.P."/>
            <person name="Tomita M."/>
            <person name="Numata K."/>
            <person name="Arakawa K."/>
        </authorList>
    </citation>
    <scope>NUCLEOTIDE SEQUENCE</scope>
</reference>
<feature type="signal peptide" evidence="1">
    <location>
        <begin position="1"/>
        <end position="19"/>
    </location>
</feature>
<gene>
    <name evidence="3" type="primary">NCL1_46773</name>
    <name evidence="3" type="ORF">NPIL_567101</name>
</gene>
<dbReference type="EMBL" id="BMAW01015411">
    <property type="protein sequence ID" value="GFT43519.1"/>
    <property type="molecule type" value="Genomic_DNA"/>
</dbReference>
<accession>A0A8X6P1E4</accession>
<evidence type="ECO:0000313" key="3">
    <source>
        <dbReference type="EMBL" id="GFT43519.1"/>
    </source>
</evidence>
<feature type="chain" id="PRO_5036444135" evidence="1">
    <location>
        <begin position="20"/>
        <end position="249"/>
    </location>
</feature>
<proteinExistence type="predicted"/>
<keyword evidence="4" id="KW-1185">Reference proteome</keyword>
<name>A0A8X6P1E4_NEPPI</name>
<comment type="caution">
    <text evidence="3">The sequence shown here is derived from an EMBL/GenBank/DDBJ whole genome shotgun (WGS) entry which is preliminary data.</text>
</comment>
<feature type="domain" description="Ribosomal protein mS38 C-terminal" evidence="2">
    <location>
        <begin position="143"/>
        <end position="176"/>
    </location>
</feature>
<dbReference type="OrthoDB" id="6423950at2759"/>
<keyword evidence="1" id="KW-0732">Signal</keyword>
<evidence type="ECO:0000313" key="4">
    <source>
        <dbReference type="Proteomes" id="UP000887013"/>
    </source>
</evidence>
<evidence type="ECO:0000256" key="1">
    <source>
        <dbReference type="SAM" id="SignalP"/>
    </source>
</evidence>
<dbReference type="SMART" id="SM01155">
    <property type="entry name" value="DUF1713"/>
    <property type="match status" value="1"/>
</dbReference>